<feature type="compositionally biased region" description="Low complexity" evidence="2">
    <location>
        <begin position="1"/>
        <end position="24"/>
    </location>
</feature>
<dbReference type="WBParaSite" id="PSU_v2.g3819.t1">
    <property type="protein sequence ID" value="PSU_v2.g3819.t1"/>
    <property type="gene ID" value="PSU_v2.g3819"/>
</dbReference>
<accession>A0A914YUK3</accession>
<dbReference type="Proteomes" id="UP000887577">
    <property type="component" value="Unplaced"/>
</dbReference>
<reference evidence="4" key="1">
    <citation type="submission" date="2022-11" db="UniProtKB">
        <authorList>
            <consortium name="WormBaseParasite"/>
        </authorList>
    </citation>
    <scope>IDENTIFICATION</scope>
</reference>
<keyword evidence="1" id="KW-0175">Coiled coil</keyword>
<organism evidence="3 4">
    <name type="scientific">Panagrolaimus superbus</name>
    <dbReference type="NCBI Taxonomy" id="310955"/>
    <lineage>
        <taxon>Eukaryota</taxon>
        <taxon>Metazoa</taxon>
        <taxon>Ecdysozoa</taxon>
        <taxon>Nematoda</taxon>
        <taxon>Chromadorea</taxon>
        <taxon>Rhabditida</taxon>
        <taxon>Tylenchina</taxon>
        <taxon>Panagrolaimomorpha</taxon>
        <taxon>Panagrolaimoidea</taxon>
        <taxon>Panagrolaimidae</taxon>
        <taxon>Panagrolaimus</taxon>
    </lineage>
</organism>
<evidence type="ECO:0000313" key="3">
    <source>
        <dbReference type="Proteomes" id="UP000887577"/>
    </source>
</evidence>
<feature type="coiled-coil region" evidence="1">
    <location>
        <begin position="80"/>
        <end position="114"/>
    </location>
</feature>
<evidence type="ECO:0000256" key="2">
    <source>
        <dbReference type="SAM" id="MobiDB-lite"/>
    </source>
</evidence>
<proteinExistence type="predicted"/>
<evidence type="ECO:0000313" key="4">
    <source>
        <dbReference type="WBParaSite" id="PSU_v2.g3819.t1"/>
    </source>
</evidence>
<protein>
    <submittedName>
        <fullName evidence="4">Uncharacterized protein</fullName>
    </submittedName>
</protein>
<name>A0A914YUK3_9BILA</name>
<feature type="region of interest" description="Disordered" evidence="2">
    <location>
        <begin position="1"/>
        <end position="30"/>
    </location>
</feature>
<evidence type="ECO:0000256" key="1">
    <source>
        <dbReference type="SAM" id="Coils"/>
    </source>
</evidence>
<keyword evidence="3" id="KW-1185">Reference proteome</keyword>
<sequence>MPQQVTKTTYTAETSTSSTAGSNAEVSKEKSTGIIGNIKEGVKNAAHALGIGSSHHHHDAHCNKATCTTYETETAHYTEVDDHARNARLLREQAEKMLKKNDKEFDEAQRAQAQARVVAEHANIKTAEALTHQERGQELLAEAGAELIEAGAKLQREAAANSHQAPYNVHAEGEVRQTTMVSSAGQEAALHAHEKVTVREVSHTEAQVTGSAH</sequence>
<dbReference type="AlphaFoldDB" id="A0A914YUK3"/>